<dbReference type="OrthoDB" id="1251128at2"/>
<evidence type="ECO:0000313" key="4">
    <source>
        <dbReference type="Proteomes" id="UP000184120"/>
    </source>
</evidence>
<reference evidence="5" key="4">
    <citation type="journal article" date="2019" name="Int. J. Syst. Evol. Microbiol.">
        <title>The Global Catalogue of Microorganisms (GCM) 10K type strain sequencing project: providing services to taxonomists for standard genome sequencing and annotation.</title>
        <authorList>
            <consortium name="The Broad Institute Genomics Platform"/>
            <consortium name="The Broad Institute Genome Sequencing Center for Infectious Disease"/>
            <person name="Wu L."/>
            <person name="Ma J."/>
        </authorList>
    </citation>
    <scope>NUCLEOTIDE SEQUENCE [LARGE SCALE GENOMIC DNA]</scope>
    <source>
        <strain evidence="5">CGMCC 1.12707</strain>
    </source>
</reference>
<feature type="chain" id="PRO_5012500420" description="DUF4397 domain-containing protein" evidence="1">
    <location>
        <begin position="18"/>
        <end position="289"/>
    </location>
</feature>
<evidence type="ECO:0000256" key="1">
    <source>
        <dbReference type="SAM" id="SignalP"/>
    </source>
</evidence>
<name>A0A1M6TSQ2_9FLAO</name>
<gene>
    <name evidence="2" type="ORF">GCM10010984_21960</name>
    <name evidence="3" type="ORF">SAMN05443634_10279</name>
</gene>
<evidence type="ECO:0000313" key="3">
    <source>
        <dbReference type="EMBL" id="SHK60045.1"/>
    </source>
</evidence>
<reference evidence="2" key="1">
    <citation type="journal article" date="2014" name="Int. J. Syst. Evol. Microbiol.">
        <title>Complete genome of a new Firmicutes species belonging to the dominant human colonic microbiota ('Ruminococcus bicirculans') reveals two chromosomes and a selective capacity to utilize plant glucans.</title>
        <authorList>
            <consortium name="NISC Comparative Sequencing Program"/>
            <person name="Wegmann U."/>
            <person name="Louis P."/>
            <person name="Goesmann A."/>
            <person name="Henrissat B."/>
            <person name="Duncan S.H."/>
            <person name="Flint H.J."/>
        </authorList>
    </citation>
    <scope>NUCLEOTIDE SEQUENCE</scope>
    <source>
        <strain evidence="2">CGMCC 1.12707</strain>
    </source>
</reference>
<dbReference type="STRING" id="1434701.SAMN05443634_10279"/>
<reference evidence="4" key="3">
    <citation type="submission" date="2016-11" db="EMBL/GenBank/DDBJ databases">
        <authorList>
            <person name="Varghese N."/>
            <person name="Submissions S."/>
        </authorList>
    </citation>
    <scope>NUCLEOTIDE SEQUENCE [LARGE SCALE GENOMIC DNA]</scope>
    <source>
        <strain evidence="4">DSM 27989</strain>
    </source>
</reference>
<sequence>MKKLIFLFILLSTISNAQVGIGTNTPNSVLDVRGSLQTAYREVTANATLDINDYYVVFNGTAASTITLPAIQTGTSSFTGRIYRIKNISSQVLTVRPAGTNTFRISSTTPDATITLNPGFFVELVNNANTGTTAAVWDASFVAQPMAQAVTLYGATLKLPPYGSITSRNPTYDSGTGTDVWWLISATPSTYEVSASLSRPSRMTIVYEYQGAMFNLSGLQPLLTVGNSSSFPDIFSVSFGGFSNTTGKTRLTVSIARVDFIGSTAIPATNSNWQGTEFFINALFTKRTL</sequence>
<dbReference type="EMBL" id="BMFL01000014">
    <property type="protein sequence ID" value="GGF04275.1"/>
    <property type="molecule type" value="Genomic_DNA"/>
</dbReference>
<keyword evidence="5" id="KW-1185">Reference proteome</keyword>
<organism evidence="3 4">
    <name type="scientific">Chishuiella changwenlii</name>
    <dbReference type="NCBI Taxonomy" id="1434701"/>
    <lineage>
        <taxon>Bacteria</taxon>
        <taxon>Pseudomonadati</taxon>
        <taxon>Bacteroidota</taxon>
        <taxon>Flavobacteriia</taxon>
        <taxon>Flavobacteriales</taxon>
        <taxon>Weeksellaceae</taxon>
        <taxon>Chishuiella</taxon>
    </lineage>
</organism>
<evidence type="ECO:0000313" key="5">
    <source>
        <dbReference type="Proteomes" id="UP000650994"/>
    </source>
</evidence>
<evidence type="ECO:0008006" key="6">
    <source>
        <dbReference type="Google" id="ProtNLM"/>
    </source>
</evidence>
<reference evidence="3" key="2">
    <citation type="submission" date="2016-11" db="EMBL/GenBank/DDBJ databases">
        <authorList>
            <person name="Jaros S."/>
            <person name="Januszkiewicz K."/>
            <person name="Wedrychowicz H."/>
        </authorList>
    </citation>
    <scope>NUCLEOTIDE SEQUENCE [LARGE SCALE GENOMIC DNA]</scope>
    <source>
        <strain evidence="3">DSM 27989</strain>
    </source>
</reference>
<keyword evidence="1" id="KW-0732">Signal</keyword>
<dbReference type="AlphaFoldDB" id="A0A1M6TSQ2"/>
<accession>A0A1M6TSQ2</accession>
<dbReference type="Proteomes" id="UP000650994">
    <property type="component" value="Unassembled WGS sequence"/>
</dbReference>
<reference evidence="2" key="5">
    <citation type="submission" date="2024-05" db="EMBL/GenBank/DDBJ databases">
        <authorList>
            <person name="Sun Q."/>
            <person name="Zhou Y."/>
        </authorList>
    </citation>
    <scope>NUCLEOTIDE SEQUENCE</scope>
    <source>
        <strain evidence="2">CGMCC 1.12707</strain>
    </source>
</reference>
<dbReference type="EMBL" id="FRBH01000002">
    <property type="protein sequence ID" value="SHK60045.1"/>
    <property type="molecule type" value="Genomic_DNA"/>
</dbReference>
<dbReference type="RefSeq" id="WP_072929387.1">
    <property type="nucleotide sequence ID" value="NZ_BMFL01000014.1"/>
</dbReference>
<evidence type="ECO:0000313" key="2">
    <source>
        <dbReference type="EMBL" id="GGF04275.1"/>
    </source>
</evidence>
<dbReference type="Proteomes" id="UP000184120">
    <property type="component" value="Unassembled WGS sequence"/>
</dbReference>
<feature type="signal peptide" evidence="1">
    <location>
        <begin position="1"/>
        <end position="17"/>
    </location>
</feature>
<proteinExistence type="predicted"/>
<protein>
    <recommendedName>
        <fullName evidence="6">DUF4397 domain-containing protein</fullName>
    </recommendedName>
</protein>